<feature type="region of interest" description="Disordered" evidence="1">
    <location>
        <begin position="78"/>
        <end position="112"/>
    </location>
</feature>
<name>C4J586_MAIZE</name>
<feature type="region of interest" description="Disordered" evidence="1">
    <location>
        <begin position="25"/>
        <end position="47"/>
    </location>
</feature>
<evidence type="ECO:0000313" key="2">
    <source>
        <dbReference type="EMBL" id="ACR36336.1"/>
    </source>
</evidence>
<reference evidence="2" key="2">
    <citation type="submission" date="2012-06" db="EMBL/GenBank/DDBJ databases">
        <authorList>
            <person name="Yu Y."/>
            <person name="Currie J."/>
            <person name="Lomeli R."/>
            <person name="Angelova A."/>
            <person name="Collura K."/>
            <person name="Wissotski M."/>
            <person name="Campos D."/>
            <person name="Kudrna D."/>
            <person name="Golser W."/>
            <person name="Ashely E."/>
            <person name="Descour A."/>
            <person name="Fernandes J."/>
            <person name="Soderlund C."/>
            <person name="Walbot V."/>
        </authorList>
    </citation>
    <scope>NUCLEOTIDE SEQUENCE</scope>
    <source>
        <strain evidence="2">B73</strain>
    </source>
</reference>
<feature type="compositionally biased region" description="Basic and acidic residues" evidence="1">
    <location>
        <begin position="25"/>
        <end position="34"/>
    </location>
</feature>
<protein>
    <submittedName>
        <fullName evidence="2">Uncharacterized protein</fullName>
    </submittedName>
</protein>
<evidence type="ECO:0000256" key="1">
    <source>
        <dbReference type="SAM" id="MobiDB-lite"/>
    </source>
</evidence>
<sequence length="277" mass="30248">MMTLGRAELESLQLLLGDVEGEGHHVMGGRDHPVIADGGRGGLDRRRDRHAGRWGRRRHGEWVSQGWRRGLVAAEDLRPLSEAGNGGGDVADEVRPREAEGHPPTLEAGDLHVEQRREEELRPDHLVVGQRLAQPAALRLRLQPLLHGGAAGDLHDAHAAVVAPHVGPPHRRRGGLFALGRLTPPEPAADGEVHVQPREHGLFQLPDGERRRCDAGRRAEHVHRAYVMQLVEQVGVRELVVHLLPGHRARHHGRKLVAVHGHAAAGAGHADGRQRAP</sequence>
<proteinExistence type="evidence at transcript level"/>
<reference evidence="2" key="1">
    <citation type="journal article" date="2009" name="PLoS Genet.">
        <title>Sequencing, mapping, and analysis of 27,455 maize full-length cDNAs.</title>
        <authorList>
            <person name="Soderlund C."/>
            <person name="Descour A."/>
            <person name="Kudrna D."/>
            <person name="Bomhoff M."/>
            <person name="Boyd L."/>
            <person name="Currie J."/>
            <person name="Angelova A."/>
            <person name="Collura K."/>
            <person name="Wissotski M."/>
            <person name="Ashley E."/>
            <person name="Morrow D."/>
            <person name="Fernandes J."/>
            <person name="Walbot V."/>
            <person name="Yu Y."/>
        </authorList>
    </citation>
    <scope>NUCLEOTIDE SEQUENCE</scope>
    <source>
        <strain evidence="2">B73</strain>
    </source>
</reference>
<dbReference type="AlphaFoldDB" id="C4J586"/>
<accession>C4J586</accession>
<organism evidence="2">
    <name type="scientific">Zea mays</name>
    <name type="common">Maize</name>
    <dbReference type="NCBI Taxonomy" id="4577"/>
    <lineage>
        <taxon>Eukaryota</taxon>
        <taxon>Viridiplantae</taxon>
        <taxon>Streptophyta</taxon>
        <taxon>Embryophyta</taxon>
        <taxon>Tracheophyta</taxon>
        <taxon>Spermatophyta</taxon>
        <taxon>Magnoliopsida</taxon>
        <taxon>Liliopsida</taxon>
        <taxon>Poales</taxon>
        <taxon>Poaceae</taxon>
        <taxon>PACMAD clade</taxon>
        <taxon>Panicoideae</taxon>
        <taxon>Andropogonodae</taxon>
        <taxon>Andropogoneae</taxon>
        <taxon>Tripsacinae</taxon>
        <taxon>Zea</taxon>
    </lineage>
</organism>
<dbReference type="EMBL" id="BT085983">
    <property type="protein sequence ID" value="ACR36336.1"/>
    <property type="molecule type" value="mRNA"/>
</dbReference>
<feature type="compositionally biased region" description="Basic and acidic residues" evidence="1">
    <location>
        <begin position="92"/>
        <end position="101"/>
    </location>
</feature>